<organism evidence="15 16">
    <name type="scientific">Heterodermia speciosa</name>
    <dbReference type="NCBI Taxonomy" id="116794"/>
    <lineage>
        <taxon>Eukaryota</taxon>
        <taxon>Fungi</taxon>
        <taxon>Dikarya</taxon>
        <taxon>Ascomycota</taxon>
        <taxon>Pezizomycotina</taxon>
        <taxon>Lecanoromycetes</taxon>
        <taxon>OSLEUM clade</taxon>
        <taxon>Lecanoromycetidae</taxon>
        <taxon>Caliciales</taxon>
        <taxon>Physciaceae</taxon>
        <taxon>Heterodermia</taxon>
    </lineage>
</organism>
<keyword evidence="9" id="KW-0547">Nucleotide-binding</keyword>
<dbReference type="PANTHER" id="PTHR17490:SF16">
    <property type="entry name" value="THREONYLCARBAMOYL-AMP SYNTHASE"/>
    <property type="match status" value="1"/>
</dbReference>
<keyword evidence="10" id="KW-0067">ATP-binding</keyword>
<dbReference type="GO" id="GO:0005737">
    <property type="term" value="C:cytoplasm"/>
    <property type="evidence" value="ECO:0007669"/>
    <property type="project" value="UniProtKB-SubCell"/>
</dbReference>
<keyword evidence="16" id="KW-1185">Reference proteome</keyword>
<comment type="catalytic activity">
    <reaction evidence="12">
        <text>L-threonine + hydrogencarbonate + ATP = L-threonylcarbamoyladenylate + diphosphate + H2O</text>
        <dbReference type="Rhea" id="RHEA:36407"/>
        <dbReference type="ChEBI" id="CHEBI:15377"/>
        <dbReference type="ChEBI" id="CHEBI:17544"/>
        <dbReference type="ChEBI" id="CHEBI:30616"/>
        <dbReference type="ChEBI" id="CHEBI:33019"/>
        <dbReference type="ChEBI" id="CHEBI:57926"/>
        <dbReference type="ChEBI" id="CHEBI:73682"/>
        <dbReference type="EC" id="2.7.7.87"/>
    </reaction>
</comment>
<name>A0A8H3EGM9_9LECA</name>
<dbReference type="GO" id="GO:0006450">
    <property type="term" value="P:regulation of translational fidelity"/>
    <property type="evidence" value="ECO:0007669"/>
    <property type="project" value="TreeGrafter"/>
</dbReference>
<dbReference type="AlphaFoldDB" id="A0A8H3EGM9"/>
<evidence type="ECO:0000259" key="14">
    <source>
        <dbReference type="PROSITE" id="PS51163"/>
    </source>
</evidence>
<dbReference type="Gene3D" id="3.40.50.11030">
    <property type="entry name" value="Threonylcarbamoyl-AMP synthase, C-terminal domain"/>
    <property type="match status" value="1"/>
</dbReference>
<evidence type="ECO:0000256" key="10">
    <source>
        <dbReference type="ARBA" id="ARBA00022840"/>
    </source>
</evidence>
<dbReference type="GO" id="GO:0005524">
    <property type="term" value="F:ATP binding"/>
    <property type="evidence" value="ECO:0007669"/>
    <property type="project" value="UniProtKB-KW"/>
</dbReference>
<dbReference type="Gene3D" id="3.90.870.10">
    <property type="entry name" value="DHBP synthase"/>
    <property type="match status" value="1"/>
</dbReference>
<dbReference type="PANTHER" id="PTHR17490">
    <property type="entry name" value="SUA5"/>
    <property type="match status" value="1"/>
</dbReference>
<keyword evidence="7" id="KW-0819">tRNA processing</keyword>
<dbReference type="Pfam" id="PF01300">
    <property type="entry name" value="Sua5_yciO_yrdC"/>
    <property type="match status" value="1"/>
</dbReference>
<dbReference type="InterPro" id="IPR005145">
    <property type="entry name" value="Sua5_C"/>
</dbReference>
<keyword evidence="6" id="KW-0808">Transferase</keyword>
<feature type="domain" description="YrdC-like" evidence="14">
    <location>
        <begin position="54"/>
        <end position="257"/>
    </location>
</feature>
<dbReference type="SUPFAM" id="SSF55821">
    <property type="entry name" value="YrdC/RibB"/>
    <property type="match status" value="1"/>
</dbReference>
<protein>
    <recommendedName>
        <fullName evidence="4">Threonylcarbamoyl-AMP synthase</fullName>
        <ecNumber evidence="3">2.7.7.87</ecNumber>
    </recommendedName>
    <alternativeName>
        <fullName evidence="11">L-threonylcarbamoyladenylate synthase</fullName>
    </alternativeName>
</protein>
<proteinExistence type="inferred from homology"/>
<dbReference type="InterPro" id="IPR017945">
    <property type="entry name" value="DHBP_synth_RibB-like_a/b_dom"/>
</dbReference>
<dbReference type="NCBIfam" id="TIGR00057">
    <property type="entry name" value="L-threonylcarbamoyladenylate synthase"/>
    <property type="match status" value="1"/>
</dbReference>
<evidence type="ECO:0000256" key="13">
    <source>
        <dbReference type="ARBA" id="ARBA00056339"/>
    </source>
</evidence>
<comment type="function">
    <text evidence="13">Required for the formation of a threonylcarbamoyl group on adenosine at position 37 (t(6)A37) in tRNAs that read codons beginning with adenine. Likely catalyzes the conversion of L-threonine, HCO(3)(-)/CO(2) and ATP to give threonylcarbamoyl-AMP (TC-AMP) as the acyladenylate intermediate, with the release of diphosphate. Required for normal translation, by ensuring translation fidelity at the level of codon recognition, appropriate translation initiation selection and maintenance of reading frame. Also involved in telomere replication. Binds to single-stranded telomeric (ssTG) DNA and positively regulates telomere length.</text>
</comment>
<dbReference type="GO" id="GO:0000049">
    <property type="term" value="F:tRNA binding"/>
    <property type="evidence" value="ECO:0007669"/>
    <property type="project" value="TreeGrafter"/>
</dbReference>
<dbReference type="Pfam" id="PF03481">
    <property type="entry name" value="Sua5_C"/>
    <property type="match status" value="1"/>
</dbReference>
<dbReference type="Proteomes" id="UP000664521">
    <property type="component" value="Unassembled WGS sequence"/>
</dbReference>
<reference evidence="15" key="1">
    <citation type="submission" date="2021-03" db="EMBL/GenBank/DDBJ databases">
        <authorList>
            <person name="Tagirdzhanova G."/>
        </authorList>
    </citation>
    <scope>NUCLEOTIDE SEQUENCE</scope>
</reference>
<keyword evidence="8" id="KW-0548">Nucleotidyltransferase</keyword>
<comment type="similarity">
    <text evidence="2">Belongs to the SUA5 family.</text>
</comment>
<evidence type="ECO:0000256" key="8">
    <source>
        <dbReference type="ARBA" id="ARBA00022695"/>
    </source>
</evidence>
<accession>A0A8H3EGM9</accession>
<dbReference type="GO" id="GO:0002949">
    <property type="term" value="P:tRNA threonylcarbamoyladenosine modification"/>
    <property type="evidence" value="ECO:0007669"/>
    <property type="project" value="UniProtKB-ARBA"/>
</dbReference>
<dbReference type="PROSITE" id="PS51163">
    <property type="entry name" value="YRDC"/>
    <property type="match status" value="1"/>
</dbReference>
<evidence type="ECO:0000256" key="1">
    <source>
        <dbReference type="ARBA" id="ARBA00004496"/>
    </source>
</evidence>
<dbReference type="GO" id="GO:0003725">
    <property type="term" value="F:double-stranded RNA binding"/>
    <property type="evidence" value="ECO:0007669"/>
    <property type="project" value="InterPro"/>
</dbReference>
<dbReference type="GO" id="GO:0061710">
    <property type="term" value="F:L-threonylcarbamoyladenylate synthase"/>
    <property type="evidence" value="ECO:0007669"/>
    <property type="project" value="UniProtKB-EC"/>
</dbReference>
<evidence type="ECO:0000256" key="2">
    <source>
        <dbReference type="ARBA" id="ARBA00007663"/>
    </source>
</evidence>
<evidence type="ECO:0000256" key="12">
    <source>
        <dbReference type="ARBA" id="ARBA00048366"/>
    </source>
</evidence>
<dbReference type="InterPro" id="IPR050156">
    <property type="entry name" value="TC-AMP_synthase_SUA5"/>
</dbReference>
<comment type="caution">
    <text evidence="15">The sequence shown here is derived from an EMBL/GenBank/DDBJ whole genome shotgun (WGS) entry which is preliminary data.</text>
</comment>
<evidence type="ECO:0000256" key="6">
    <source>
        <dbReference type="ARBA" id="ARBA00022679"/>
    </source>
</evidence>
<dbReference type="FunFam" id="3.90.870.10:FF:000008">
    <property type="entry name" value="Threonylcarbamoyl-AMP synthase"/>
    <property type="match status" value="1"/>
</dbReference>
<evidence type="ECO:0000256" key="3">
    <source>
        <dbReference type="ARBA" id="ARBA00012584"/>
    </source>
</evidence>
<evidence type="ECO:0000256" key="11">
    <source>
        <dbReference type="ARBA" id="ARBA00029774"/>
    </source>
</evidence>
<gene>
    <name evidence="15" type="ORF">HETSPECPRED_006973</name>
</gene>
<dbReference type="EMBL" id="CAJPDS010000005">
    <property type="protein sequence ID" value="CAF9906851.1"/>
    <property type="molecule type" value="Genomic_DNA"/>
</dbReference>
<dbReference type="InterPro" id="IPR006070">
    <property type="entry name" value="Sua5-like_dom"/>
</dbReference>
<dbReference type="EC" id="2.7.7.87" evidence="3"/>
<sequence length="460" mass="49251">MTDTTERASAERHTTPCTRILPVNSALIGKVTFKHAEKNFLGEWSLEPSGSTDATNLQEAASRIRNTDTPVAFPTETVYGLGADATRGSAVSSIYRAKRRPGDNPLIVHVSSITQLRKLLRGGTETSGSIDELSDPIPPIYRVLIDQFWPGPLTILLPLPNPSPLAPQVTAGLPTVAVRMPSSLLALALIYLADVPIAAPSANTSTKPSPTTASHVLHDLSGRIDIILDGGPCDVGVESTVVDGLSSPPVILRPGGVSAESLRQCPGWEEVAIGYKDGPENGAPRAPGMKYKHYSPRAKVILVQRALDVQLLAKHSSSAANIGCVATRTWNAAIFKRICEQMRESNSPSTYSYPNYLQPGAERAADDSTGTLRNPSLARTTAKLTQVSIKRRLRSEPLRIWTVTLGTNIAQIARGLFAALRELDEIGVEVILVEGIDDREGGAAAAVMNRLRKAADQLES</sequence>
<evidence type="ECO:0000313" key="16">
    <source>
        <dbReference type="Proteomes" id="UP000664521"/>
    </source>
</evidence>
<dbReference type="OrthoDB" id="412787at2759"/>
<evidence type="ECO:0000256" key="7">
    <source>
        <dbReference type="ARBA" id="ARBA00022694"/>
    </source>
</evidence>
<comment type="subcellular location">
    <subcellularLocation>
        <location evidence="1">Cytoplasm</location>
    </subcellularLocation>
</comment>
<dbReference type="InterPro" id="IPR038385">
    <property type="entry name" value="Sua5/YwlC_C"/>
</dbReference>
<evidence type="ECO:0000256" key="5">
    <source>
        <dbReference type="ARBA" id="ARBA00022490"/>
    </source>
</evidence>
<evidence type="ECO:0000313" key="15">
    <source>
        <dbReference type="EMBL" id="CAF9906851.1"/>
    </source>
</evidence>
<keyword evidence="5" id="KW-0963">Cytoplasm</keyword>
<evidence type="ECO:0000256" key="9">
    <source>
        <dbReference type="ARBA" id="ARBA00022741"/>
    </source>
</evidence>
<evidence type="ECO:0000256" key="4">
    <source>
        <dbReference type="ARBA" id="ARBA00015492"/>
    </source>
</evidence>